<feature type="compositionally biased region" description="Basic and acidic residues" evidence="1">
    <location>
        <begin position="9"/>
        <end position="21"/>
    </location>
</feature>
<evidence type="ECO:0000313" key="2">
    <source>
        <dbReference type="EMBL" id="KAK7021753.1"/>
    </source>
</evidence>
<dbReference type="EMBL" id="JAYKXP010000164">
    <property type="protein sequence ID" value="KAK7021753.1"/>
    <property type="molecule type" value="Genomic_DNA"/>
</dbReference>
<evidence type="ECO:0000313" key="3">
    <source>
        <dbReference type="Proteomes" id="UP001383192"/>
    </source>
</evidence>
<feature type="region of interest" description="Disordered" evidence="1">
    <location>
        <begin position="63"/>
        <end position="90"/>
    </location>
</feature>
<proteinExistence type="predicted"/>
<gene>
    <name evidence="2" type="ORF">VNI00_017301</name>
</gene>
<sequence>MLSSSSTSKAERETQAQHQSDEILIPSTQMDQSETSMQIRELHSQIDVLKTENERLVRDYVLPPEYDARGSSGVNRSSSQARTLPPYDVL</sequence>
<evidence type="ECO:0000256" key="1">
    <source>
        <dbReference type="SAM" id="MobiDB-lite"/>
    </source>
</evidence>
<reference evidence="2 3" key="1">
    <citation type="submission" date="2024-01" db="EMBL/GenBank/DDBJ databases">
        <title>A draft genome for a cacao thread blight-causing isolate of Paramarasmius palmivorus.</title>
        <authorList>
            <person name="Baruah I.K."/>
            <person name="Bukari Y."/>
            <person name="Amoako-Attah I."/>
            <person name="Meinhardt L.W."/>
            <person name="Bailey B.A."/>
            <person name="Cohen S.P."/>
        </authorList>
    </citation>
    <scope>NUCLEOTIDE SEQUENCE [LARGE SCALE GENOMIC DNA]</scope>
    <source>
        <strain evidence="2 3">GH-12</strain>
    </source>
</reference>
<dbReference type="Proteomes" id="UP001383192">
    <property type="component" value="Unassembled WGS sequence"/>
</dbReference>
<feature type="compositionally biased region" description="Polar residues" evidence="1">
    <location>
        <begin position="26"/>
        <end position="37"/>
    </location>
</feature>
<feature type="region of interest" description="Disordered" evidence="1">
    <location>
        <begin position="1"/>
        <end position="37"/>
    </location>
</feature>
<comment type="caution">
    <text evidence="2">The sequence shown here is derived from an EMBL/GenBank/DDBJ whole genome shotgun (WGS) entry which is preliminary data.</text>
</comment>
<keyword evidence="3" id="KW-1185">Reference proteome</keyword>
<name>A0AAW0BAF7_9AGAR</name>
<accession>A0AAW0BAF7</accession>
<dbReference type="AlphaFoldDB" id="A0AAW0BAF7"/>
<organism evidence="2 3">
    <name type="scientific">Paramarasmius palmivorus</name>
    <dbReference type="NCBI Taxonomy" id="297713"/>
    <lineage>
        <taxon>Eukaryota</taxon>
        <taxon>Fungi</taxon>
        <taxon>Dikarya</taxon>
        <taxon>Basidiomycota</taxon>
        <taxon>Agaricomycotina</taxon>
        <taxon>Agaricomycetes</taxon>
        <taxon>Agaricomycetidae</taxon>
        <taxon>Agaricales</taxon>
        <taxon>Marasmiineae</taxon>
        <taxon>Marasmiaceae</taxon>
        <taxon>Paramarasmius</taxon>
    </lineage>
</organism>
<feature type="compositionally biased region" description="Polar residues" evidence="1">
    <location>
        <begin position="72"/>
        <end position="82"/>
    </location>
</feature>
<protein>
    <submittedName>
        <fullName evidence="2">Uncharacterized protein</fullName>
    </submittedName>
</protein>